<dbReference type="AlphaFoldDB" id="A0A6A6L4N8"/>
<dbReference type="InterPro" id="IPR036388">
    <property type="entry name" value="WH-like_DNA-bd_sf"/>
</dbReference>
<dbReference type="InterPro" id="IPR002182">
    <property type="entry name" value="NB-ARC"/>
</dbReference>
<dbReference type="PRINTS" id="PR00364">
    <property type="entry name" value="DISEASERSIST"/>
</dbReference>
<dbReference type="Gene3D" id="1.10.10.10">
    <property type="entry name" value="Winged helix-like DNA-binding domain superfamily/Winged helix DNA-binding domain"/>
    <property type="match status" value="1"/>
</dbReference>
<evidence type="ECO:0000259" key="7">
    <source>
        <dbReference type="Pfam" id="PF25019"/>
    </source>
</evidence>
<dbReference type="InterPro" id="IPR042197">
    <property type="entry name" value="Apaf_helical"/>
</dbReference>
<feature type="domain" description="Disease resistance protein winged helix" evidence="6">
    <location>
        <begin position="321"/>
        <end position="374"/>
    </location>
</feature>
<evidence type="ECO:0008006" key="10">
    <source>
        <dbReference type="Google" id="ProtNLM"/>
    </source>
</evidence>
<proteinExistence type="predicted"/>
<feature type="domain" description="NB-ARC" evidence="4">
    <location>
        <begin position="124"/>
        <end position="229"/>
    </location>
</feature>
<dbReference type="InterPro" id="IPR041118">
    <property type="entry name" value="Rx_N"/>
</dbReference>
<evidence type="ECO:0000256" key="2">
    <source>
        <dbReference type="ARBA" id="ARBA00022741"/>
    </source>
</evidence>
<dbReference type="Pfam" id="PF25019">
    <property type="entry name" value="LRR_R13L1-DRL21"/>
    <property type="match status" value="1"/>
</dbReference>
<dbReference type="Gene3D" id="1.20.5.4130">
    <property type="match status" value="1"/>
</dbReference>
<gene>
    <name evidence="8" type="ORF">GH714_037479</name>
</gene>
<comment type="caution">
    <text evidence="8">The sequence shown here is derived from an EMBL/GenBank/DDBJ whole genome shotgun (WGS) entry which is preliminary data.</text>
</comment>
<sequence length="658" mass="74170">MADFVLSFVLDAALSRVVSLITDEIILAWNLKDDLKGLQESLTMIRAVLQDTEDQQTTREPVRLWLKKLQEAAYDAEDVFDELAYENLRRKVEMQDQSGRENMPLINLDRVTDSVLDNPVVGREADVAKIVNLLSCSSDQQVFTIVPIVGMGGLGKTALAKLCEEVIAKRLYDLKIWVCVSDNFDDQRILGEMLQTLNANMGGLTNKDAILQELEKASEGKKFILVLDDERALGNGPLIPLDSNLEAIGKEIAKKCRGVPLAAKVLGGTMGFNRDKNAWLLIEKSSVLNASHNKDNVVSILKLSFDHLPLYLKSCFAYCSIFPKDFEIAKEELIQLWMAEGLLKPSNKDEGYKYFNVLLQNSFFQDVERDQHENIRWGAKKLLSLFIKDIVFDGSWKLKRLRTLNLNGANIEELPSSISKLKHLRDDHMPSMVGRLTCLETLPLFVVGPNRGGSIQELECLNQLSGKLEINHLEEVSDEEEAKKSNLQKKTKIKALRFTWSDGREITSNDKEVLEGLEPHPNIEIIEINNYLGEKFPSWLLMMKIPSDGDSFSVFDNLVELRLYGCKWCEELPKLAHLCRLKVLLMHGMDRIRCIGNEFYGIDDGSTSNGVRPFPALKDLYFGSMKSLVEWKAPPADEGGETVVFSCLEVWPLGNVLG</sequence>
<protein>
    <recommendedName>
        <fullName evidence="10">Rx N-terminal domain-containing protein</fullName>
    </recommendedName>
</protein>
<dbReference type="InterPro" id="IPR032675">
    <property type="entry name" value="LRR_dom_sf"/>
</dbReference>
<evidence type="ECO:0000313" key="9">
    <source>
        <dbReference type="Proteomes" id="UP000467840"/>
    </source>
</evidence>
<evidence type="ECO:0000313" key="8">
    <source>
        <dbReference type="EMBL" id="KAF2296350.1"/>
    </source>
</evidence>
<feature type="domain" description="R13L1/DRL21-like LRR repeat region" evidence="7">
    <location>
        <begin position="455"/>
        <end position="589"/>
    </location>
</feature>
<dbReference type="Pfam" id="PF23559">
    <property type="entry name" value="WHD_DRP"/>
    <property type="match status" value="1"/>
</dbReference>
<dbReference type="Gene3D" id="1.10.8.430">
    <property type="entry name" value="Helical domain of apoptotic protease-activating factors"/>
    <property type="match status" value="1"/>
</dbReference>
<organism evidence="8 9">
    <name type="scientific">Hevea brasiliensis</name>
    <name type="common">Para rubber tree</name>
    <name type="synonym">Siphonia brasiliensis</name>
    <dbReference type="NCBI Taxonomy" id="3981"/>
    <lineage>
        <taxon>Eukaryota</taxon>
        <taxon>Viridiplantae</taxon>
        <taxon>Streptophyta</taxon>
        <taxon>Embryophyta</taxon>
        <taxon>Tracheophyta</taxon>
        <taxon>Spermatophyta</taxon>
        <taxon>Magnoliopsida</taxon>
        <taxon>eudicotyledons</taxon>
        <taxon>Gunneridae</taxon>
        <taxon>Pentapetalae</taxon>
        <taxon>rosids</taxon>
        <taxon>fabids</taxon>
        <taxon>Malpighiales</taxon>
        <taxon>Euphorbiaceae</taxon>
        <taxon>Crotonoideae</taxon>
        <taxon>Micrandreae</taxon>
        <taxon>Hevea</taxon>
    </lineage>
</organism>
<dbReference type="PANTHER" id="PTHR23155">
    <property type="entry name" value="DISEASE RESISTANCE PROTEIN RP"/>
    <property type="match status" value="1"/>
</dbReference>
<feature type="domain" description="Disease resistance N-terminal" evidence="5">
    <location>
        <begin position="9"/>
        <end position="96"/>
    </location>
</feature>
<evidence type="ECO:0000256" key="3">
    <source>
        <dbReference type="ARBA" id="ARBA00022821"/>
    </source>
</evidence>
<dbReference type="InterPro" id="IPR027417">
    <property type="entry name" value="P-loop_NTPase"/>
</dbReference>
<keyword evidence="3" id="KW-0611">Plant defense</keyword>
<keyword evidence="1" id="KW-0677">Repeat</keyword>
<dbReference type="Gene3D" id="3.80.10.10">
    <property type="entry name" value="Ribonuclease Inhibitor"/>
    <property type="match status" value="1"/>
</dbReference>
<dbReference type="Gene3D" id="3.40.50.300">
    <property type="entry name" value="P-loop containing nucleotide triphosphate hydrolases"/>
    <property type="match status" value="1"/>
</dbReference>
<dbReference type="Pfam" id="PF18052">
    <property type="entry name" value="Rx_N"/>
    <property type="match status" value="1"/>
</dbReference>
<dbReference type="Proteomes" id="UP000467840">
    <property type="component" value="Chromosome 7"/>
</dbReference>
<dbReference type="InterPro" id="IPR058922">
    <property type="entry name" value="WHD_DRP"/>
</dbReference>
<dbReference type="GO" id="GO:0043531">
    <property type="term" value="F:ADP binding"/>
    <property type="evidence" value="ECO:0007669"/>
    <property type="project" value="InterPro"/>
</dbReference>
<name>A0A6A6L4N8_HEVBR</name>
<dbReference type="Pfam" id="PF00931">
    <property type="entry name" value="NB-ARC"/>
    <property type="match status" value="1"/>
</dbReference>
<dbReference type="PANTHER" id="PTHR23155:SF1139">
    <property type="entry name" value="CC-NBS-LRR RESISTANCE PROTEIN"/>
    <property type="match status" value="1"/>
</dbReference>
<dbReference type="InterPro" id="IPR044974">
    <property type="entry name" value="Disease_R_plants"/>
</dbReference>
<evidence type="ECO:0000259" key="5">
    <source>
        <dbReference type="Pfam" id="PF18052"/>
    </source>
</evidence>
<dbReference type="EMBL" id="JAAGAX010000013">
    <property type="protein sequence ID" value="KAF2296350.1"/>
    <property type="molecule type" value="Genomic_DNA"/>
</dbReference>
<reference evidence="8 9" key="1">
    <citation type="journal article" date="2020" name="Mol. Plant">
        <title>The Chromosome-Based Rubber Tree Genome Provides New Insights into Spurge Genome Evolution and Rubber Biosynthesis.</title>
        <authorList>
            <person name="Liu J."/>
            <person name="Shi C."/>
            <person name="Shi C.C."/>
            <person name="Li W."/>
            <person name="Zhang Q.J."/>
            <person name="Zhang Y."/>
            <person name="Li K."/>
            <person name="Lu H.F."/>
            <person name="Shi C."/>
            <person name="Zhu S.T."/>
            <person name="Xiao Z.Y."/>
            <person name="Nan H."/>
            <person name="Yue Y."/>
            <person name="Zhu X.G."/>
            <person name="Wu Y."/>
            <person name="Hong X.N."/>
            <person name="Fan G.Y."/>
            <person name="Tong Y."/>
            <person name="Zhang D."/>
            <person name="Mao C.L."/>
            <person name="Liu Y.L."/>
            <person name="Hao S.J."/>
            <person name="Liu W.Q."/>
            <person name="Lv M.Q."/>
            <person name="Zhang H.B."/>
            <person name="Liu Y."/>
            <person name="Hu-Tang G.R."/>
            <person name="Wang J.P."/>
            <person name="Wang J.H."/>
            <person name="Sun Y.H."/>
            <person name="Ni S.B."/>
            <person name="Chen W.B."/>
            <person name="Zhang X.C."/>
            <person name="Jiao Y.N."/>
            <person name="Eichler E.E."/>
            <person name="Li G.H."/>
            <person name="Liu X."/>
            <person name="Gao L.Z."/>
        </authorList>
    </citation>
    <scope>NUCLEOTIDE SEQUENCE [LARGE SCALE GENOMIC DNA]</scope>
    <source>
        <strain evidence="9">cv. GT1</strain>
        <tissue evidence="8">Leaf</tissue>
    </source>
</reference>
<dbReference type="SUPFAM" id="SSF52540">
    <property type="entry name" value="P-loop containing nucleoside triphosphate hydrolases"/>
    <property type="match status" value="1"/>
</dbReference>
<dbReference type="InterPro" id="IPR056789">
    <property type="entry name" value="LRR_R13L1-DRL21"/>
</dbReference>
<dbReference type="GO" id="GO:0098542">
    <property type="term" value="P:defense response to other organism"/>
    <property type="evidence" value="ECO:0007669"/>
    <property type="project" value="TreeGrafter"/>
</dbReference>
<keyword evidence="9" id="KW-1185">Reference proteome</keyword>
<evidence type="ECO:0000259" key="6">
    <source>
        <dbReference type="Pfam" id="PF23559"/>
    </source>
</evidence>
<keyword evidence="2" id="KW-0547">Nucleotide-binding</keyword>
<evidence type="ECO:0000259" key="4">
    <source>
        <dbReference type="Pfam" id="PF00931"/>
    </source>
</evidence>
<accession>A0A6A6L4N8</accession>
<dbReference type="SUPFAM" id="SSF52058">
    <property type="entry name" value="L domain-like"/>
    <property type="match status" value="1"/>
</dbReference>
<evidence type="ECO:0000256" key="1">
    <source>
        <dbReference type="ARBA" id="ARBA00022737"/>
    </source>
</evidence>